<dbReference type="PANTHER" id="PTHR38779">
    <property type="entry name" value="TYPE II SECRETION SYSTEM PROTEIN I-RELATED"/>
    <property type="match status" value="1"/>
</dbReference>
<dbReference type="RefSeq" id="WP_304993931.1">
    <property type="nucleotide sequence ID" value="NZ_CP101717.1"/>
</dbReference>
<comment type="subcellular location">
    <subcellularLocation>
        <location evidence="1 9">Cell inner membrane</location>
        <topology evidence="1 9">Single-pass membrane protein</topology>
    </subcellularLocation>
</comment>
<evidence type="ECO:0000259" key="10">
    <source>
        <dbReference type="Pfam" id="PF02501"/>
    </source>
</evidence>
<evidence type="ECO:0000256" key="6">
    <source>
        <dbReference type="ARBA" id="ARBA00022692"/>
    </source>
</evidence>
<dbReference type="InterPro" id="IPR003413">
    <property type="entry name" value="T2SS_GspI_C"/>
</dbReference>
<keyword evidence="3" id="KW-1003">Cell membrane</keyword>
<keyword evidence="7 9" id="KW-1133">Transmembrane helix</keyword>
<dbReference type="Pfam" id="PF02501">
    <property type="entry name" value="T2SSI"/>
    <property type="match status" value="1"/>
</dbReference>
<feature type="transmembrane region" description="Helical" evidence="9">
    <location>
        <begin position="6"/>
        <end position="29"/>
    </location>
</feature>
<dbReference type="AlphaFoldDB" id="A0AB38YBA1"/>
<dbReference type="SUPFAM" id="SSF54523">
    <property type="entry name" value="Pili subunits"/>
    <property type="match status" value="1"/>
</dbReference>
<dbReference type="InterPro" id="IPR012902">
    <property type="entry name" value="N_methyl_site"/>
</dbReference>
<comment type="PTM">
    <text evidence="9">Cleaved by prepilin peptidase.</text>
</comment>
<organism evidence="11">
    <name type="scientific">Salinispirillum sp. LH 10-3-1</name>
    <dbReference type="NCBI Taxonomy" id="2952525"/>
    <lineage>
        <taxon>Bacteria</taxon>
        <taxon>Pseudomonadati</taxon>
        <taxon>Pseudomonadota</taxon>
        <taxon>Gammaproteobacteria</taxon>
        <taxon>Oceanospirillales</taxon>
        <taxon>Saccharospirillaceae</taxon>
        <taxon>Salinispirillum</taxon>
    </lineage>
</organism>
<accession>A0AB38YBA1</accession>
<dbReference type="NCBIfam" id="TIGR02532">
    <property type="entry name" value="IV_pilin_GFxxxE"/>
    <property type="match status" value="1"/>
</dbReference>
<dbReference type="NCBIfam" id="TIGR01707">
    <property type="entry name" value="gspI"/>
    <property type="match status" value="1"/>
</dbReference>
<evidence type="ECO:0000313" key="11">
    <source>
        <dbReference type="EMBL" id="WLD56649.1"/>
    </source>
</evidence>
<dbReference type="EMBL" id="CP101717">
    <property type="protein sequence ID" value="WLD56649.1"/>
    <property type="molecule type" value="Genomic_DNA"/>
</dbReference>
<dbReference type="GO" id="GO:0015628">
    <property type="term" value="P:protein secretion by the type II secretion system"/>
    <property type="evidence" value="ECO:0007669"/>
    <property type="project" value="UniProtKB-UniRule"/>
</dbReference>
<evidence type="ECO:0000256" key="9">
    <source>
        <dbReference type="RuleBase" id="RU368030"/>
    </source>
</evidence>
<proteinExistence type="inferred from homology"/>
<sequence length="126" mass="13898">MNKPRGFTLIEVMVALAVFAVIASSVVLVNTRAISNAALLENRLFGLWVAENKMAELRISGAPPINEYENEVSNFGREWVVRWTVEDAESADYGAYVRRVTVRSFLAQGDELSDVASIVALIQVPL</sequence>
<dbReference type="Pfam" id="PF07963">
    <property type="entry name" value="N_methyl"/>
    <property type="match status" value="1"/>
</dbReference>
<comment type="similarity">
    <text evidence="2 9">Belongs to the GSP I family.</text>
</comment>
<keyword evidence="8 9" id="KW-0472">Membrane</keyword>
<comment type="function">
    <text evidence="9">Component of the type II secretion system required for the energy-dependent secretion of extracellular factors such as proteases and toxins from the periplasm.</text>
</comment>
<evidence type="ECO:0000256" key="7">
    <source>
        <dbReference type="ARBA" id="ARBA00022989"/>
    </source>
</evidence>
<dbReference type="Gene3D" id="3.30.1300.30">
    <property type="entry name" value="GSPII I/J protein-like"/>
    <property type="match status" value="1"/>
</dbReference>
<dbReference type="InterPro" id="IPR010052">
    <property type="entry name" value="T2SS_protein-GspI"/>
</dbReference>
<evidence type="ECO:0000256" key="4">
    <source>
        <dbReference type="ARBA" id="ARBA00022481"/>
    </source>
</evidence>
<dbReference type="GO" id="GO:0015627">
    <property type="term" value="C:type II protein secretion system complex"/>
    <property type="evidence" value="ECO:0007669"/>
    <property type="project" value="UniProtKB-UniRule"/>
</dbReference>
<dbReference type="PANTHER" id="PTHR38779:SF2">
    <property type="entry name" value="TYPE II SECRETION SYSTEM PROTEIN I-RELATED"/>
    <property type="match status" value="1"/>
</dbReference>
<name>A0AB38YBA1_9GAMM</name>
<evidence type="ECO:0000256" key="8">
    <source>
        <dbReference type="ARBA" id="ARBA00023136"/>
    </source>
</evidence>
<reference evidence="11" key="1">
    <citation type="submission" date="2022-07" db="EMBL/GenBank/DDBJ databases">
        <title>Complete genome sequence of Salinispirillum sp. LH10-3-1 capable of multiple carbohydrate inversion isolated from a soda lake.</title>
        <authorList>
            <person name="Liu J."/>
            <person name="Zhai Y."/>
            <person name="Zhang H."/>
            <person name="Yang H."/>
            <person name="Qu J."/>
            <person name="Li J."/>
        </authorList>
    </citation>
    <scope>NUCLEOTIDE SEQUENCE</scope>
    <source>
        <strain evidence="11">LH 10-3-1</strain>
    </source>
</reference>
<dbReference type="InterPro" id="IPR045584">
    <property type="entry name" value="Pilin-like"/>
</dbReference>
<protein>
    <recommendedName>
        <fullName evidence="9">Type II secretion system protein I</fullName>
        <shortName evidence="9">T2SS minor pseudopilin I</shortName>
    </recommendedName>
</protein>
<evidence type="ECO:0000256" key="3">
    <source>
        <dbReference type="ARBA" id="ARBA00022475"/>
    </source>
</evidence>
<evidence type="ECO:0000256" key="5">
    <source>
        <dbReference type="ARBA" id="ARBA00022519"/>
    </source>
</evidence>
<gene>
    <name evidence="11" type="primary">gspI</name>
    <name evidence="11" type="ORF">NFC81_07845</name>
</gene>
<keyword evidence="6 9" id="KW-0812">Transmembrane</keyword>
<evidence type="ECO:0000256" key="2">
    <source>
        <dbReference type="ARBA" id="ARBA00008358"/>
    </source>
</evidence>
<keyword evidence="4 9" id="KW-0488">Methylation</keyword>
<keyword evidence="5 9" id="KW-0997">Cell inner membrane</keyword>
<dbReference type="GO" id="GO:0005886">
    <property type="term" value="C:plasma membrane"/>
    <property type="evidence" value="ECO:0007669"/>
    <property type="project" value="UniProtKB-SubCell"/>
</dbReference>
<evidence type="ECO:0000256" key="1">
    <source>
        <dbReference type="ARBA" id="ARBA00004377"/>
    </source>
</evidence>
<comment type="subunit">
    <text evidence="9">Type II secretion is composed of four main components: the outer membrane complex, the inner membrane complex, the cytoplasmic secretion ATPase and the periplasm-spanning pseudopilus.</text>
</comment>
<feature type="domain" description="Type II secretion system protein GspI C-terminal" evidence="10">
    <location>
        <begin position="40"/>
        <end position="119"/>
    </location>
</feature>
<dbReference type="PROSITE" id="PS00409">
    <property type="entry name" value="PROKAR_NTER_METHYL"/>
    <property type="match status" value="1"/>
</dbReference>